<dbReference type="Gene3D" id="1.20.1260.10">
    <property type="match status" value="1"/>
</dbReference>
<dbReference type="RefSeq" id="WP_162444090.1">
    <property type="nucleotide sequence ID" value="NZ_CP048222.1"/>
</dbReference>
<evidence type="ECO:0000313" key="3">
    <source>
        <dbReference type="Proteomes" id="UP000480178"/>
    </source>
</evidence>
<reference evidence="2 3" key="1">
    <citation type="submission" date="2020-01" db="EMBL/GenBank/DDBJ databases">
        <authorList>
            <person name="Kim M.K."/>
        </authorList>
    </citation>
    <scope>NUCLEOTIDE SEQUENCE [LARGE SCALE GENOMIC DNA]</scope>
    <source>
        <strain evidence="2 3">172606-1</strain>
    </source>
</reference>
<dbReference type="EMBL" id="CP048222">
    <property type="protein sequence ID" value="QHT68070.1"/>
    <property type="molecule type" value="Genomic_DNA"/>
</dbReference>
<feature type="domain" description="DUF2383" evidence="1">
    <location>
        <begin position="8"/>
        <end position="116"/>
    </location>
</feature>
<dbReference type="InterPro" id="IPR011971">
    <property type="entry name" value="CHP02284"/>
</dbReference>
<dbReference type="AlphaFoldDB" id="A0A6C0GKB1"/>
<dbReference type="InterPro" id="IPR019052">
    <property type="entry name" value="DUF2383"/>
</dbReference>
<dbReference type="SUPFAM" id="SSF47240">
    <property type="entry name" value="Ferritin-like"/>
    <property type="match status" value="1"/>
</dbReference>
<organism evidence="2 3">
    <name type="scientific">Rhodocytophaga rosea</name>
    <dbReference type="NCBI Taxonomy" id="2704465"/>
    <lineage>
        <taxon>Bacteria</taxon>
        <taxon>Pseudomonadati</taxon>
        <taxon>Bacteroidota</taxon>
        <taxon>Cytophagia</taxon>
        <taxon>Cytophagales</taxon>
        <taxon>Rhodocytophagaceae</taxon>
        <taxon>Rhodocytophaga</taxon>
    </lineage>
</organism>
<dbReference type="KEGG" id="rhoz:GXP67_16195"/>
<dbReference type="InterPro" id="IPR016920">
    <property type="entry name" value="UCP029477"/>
</dbReference>
<dbReference type="InterPro" id="IPR012347">
    <property type="entry name" value="Ferritin-like"/>
</dbReference>
<accession>A0A6C0GKB1</accession>
<dbReference type="Proteomes" id="UP000480178">
    <property type="component" value="Chromosome"/>
</dbReference>
<sequence>MEDIRKHTLSVIENLIEINNDGNHGYRLAADKIENPEYKTLFHAYAQQRAQFSAELEREANLLGRDPEAGESVLGALHRGWINIKSAVAGGDSEAILAECQTGDKAAVEAYEKALQTSNLPANIESLVRRQYTDVAEAYNKIKTFKHVAS</sequence>
<keyword evidence="3" id="KW-1185">Reference proteome</keyword>
<dbReference type="NCBIfam" id="TIGR02284">
    <property type="entry name" value="PA2169 family four-helix-bundle protein"/>
    <property type="match status" value="1"/>
</dbReference>
<proteinExistence type="predicted"/>
<dbReference type="PIRSF" id="PIRSF029477">
    <property type="entry name" value="UCP029477"/>
    <property type="match status" value="1"/>
</dbReference>
<evidence type="ECO:0000313" key="2">
    <source>
        <dbReference type="EMBL" id="QHT68070.1"/>
    </source>
</evidence>
<gene>
    <name evidence="2" type="ORF">GXP67_16195</name>
</gene>
<evidence type="ECO:0000259" key="1">
    <source>
        <dbReference type="Pfam" id="PF09537"/>
    </source>
</evidence>
<protein>
    <submittedName>
        <fullName evidence="2">PA2169 family four-helix-bundle protein</fullName>
    </submittedName>
</protein>
<dbReference type="InterPro" id="IPR009078">
    <property type="entry name" value="Ferritin-like_SF"/>
</dbReference>
<name>A0A6C0GKB1_9BACT</name>
<dbReference type="Pfam" id="PF09537">
    <property type="entry name" value="DUF2383"/>
    <property type="match status" value="1"/>
</dbReference>